<accession>A0A4U1J8E4</accession>
<sequence>MSKESPAALPSWAEPYLDDFEGILRVVELSGGFVLLPVEVLGPDLGRALADWLGAKGHPALVFAPRDDEEWRYLSTRLLEAKPEEGGVAFVIAGTEWPKEGVSLAFRLVNERRDAISKRLGCPLVWCGTREFLLSTAERAPDFWSVRAVERRLRLREQEERTREEKKAGPASKDDLLEEARRQGDRKSITILTVRQVNQVLSAGEIEEAGALLAKAPERIGDTDPESWGEIELLRAEVARRLGRVKEAYILLHRMIGTSGISKALECRANMLLGRVRETGGDFESIAAAEYYREAQELAQEAGDHALVRLASYRHAAACRAIDVLDEWQIEERIGIHDRPLEALIMALVAAAKATTFDLAGARKTFAEAIRLAERAKDEPTILFGGEVEEALEKARAVIAPFDGKKEAPSPPPAPPTTGPTTTKSSHRWLAAAALALVFFATWALWRSYASVDEAQFCFTDGALIHCTRSLGSCEAFRKQVGPSAGPCQHVTPTFP</sequence>
<dbReference type="AlphaFoldDB" id="A0A4U1J8E4"/>
<dbReference type="Proteomes" id="UP000309215">
    <property type="component" value="Unassembled WGS sequence"/>
</dbReference>
<evidence type="ECO:0008006" key="4">
    <source>
        <dbReference type="Google" id="ProtNLM"/>
    </source>
</evidence>
<dbReference type="OrthoDB" id="9818923at2"/>
<organism evidence="2 3">
    <name type="scientific">Polyangium fumosum</name>
    <dbReference type="NCBI Taxonomy" id="889272"/>
    <lineage>
        <taxon>Bacteria</taxon>
        <taxon>Pseudomonadati</taxon>
        <taxon>Myxococcota</taxon>
        <taxon>Polyangia</taxon>
        <taxon>Polyangiales</taxon>
        <taxon>Polyangiaceae</taxon>
        <taxon>Polyangium</taxon>
    </lineage>
</organism>
<keyword evidence="3" id="KW-1185">Reference proteome</keyword>
<proteinExistence type="predicted"/>
<evidence type="ECO:0000313" key="2">
    <source>
        <dbReference type="EMBL" id="TKD03832.1"/>
    </source>
</evidence>
<feature type="compositionally biased region" description="Pro residues" evidence="1">
    <location>
        <begin position="409"/>
        <end position="418"/>
    </location>
</feature>
<feature type="region of interest" description="Disordered" evidence="1">
    <location>
        <begin position="158"/>
        <end position="179"/>
    </location>
</feature>
<dbReference type="RefSeq" id="WP_136931566.1">
    <property type="nucleotide sequence ID" value="NZ_SSMQ01000027.1"/>
</dbReference>
<name>A0A4U1J8E4_9BACT</name>
<reference evidence="2 3" key="1">
    <citation type="submission" date="2019-04" db="EMBL/GenBank/DDBJ databases">
        <authorList>
            <person name="Li Y."/>
            <person name="Wang J."/>
        </authorList>
    </citation>
    <scope>NUCLEOTIDE SEQUENCE [LARGE SCALE GENOMIC DNA]</scope>
    <source>
        <strain evidence="2 3">DSM 14668</strain>
    </source>
</reference>
<comment type="caution">
    <text evidence="2">The sequence shown here is derived from an EMBL/GenBank/DDBJ whole genome shotgun (WGS) entry which is preliminary data.</text>
</comment>
<gene>
    <name evidence="2" type="ORF">E8A74_24935</name>
</gene>
<feature type="region of interest" description="Disordered" evidence="1">
    <location>
        <begin position="402"/>
        <end position="425"/>
    </location>
</feature>
<evidence type="ECO:0000313" key="3">
    <source>
        <dbReference type="Proteomes" id="UP000309215"/>
    </source>
</evidence>
<dbReference type="EMBL" id="SSMQ01000027">
    <property type="protein sequence ID" value="TKD03832.1"/>
    <property type="molecule type" value="Genomic_DNA"/>
</dbReference>
<evidence type="ECO:0000256" key="1">
    <source>
        <dbReference type="SAM" id="MobiDB-lite"/>
    </source>
</evidence>
<protein>
    <recommendedName>
        <fullName evidence="4">Tetratricopeptide repeat protein</fullName>
    </recommendedName>
</protein>